<protein>
    <submittedName>
        <fullName evidence="1">Uncharacterized protein</fullName>
    </submittedName>
</protein>
<name>A0A9D2KDR9_9BACT</name>
<dbReference type="InterPro" id="IPR015943">
    <property type="entry name" value="WD40/YVTN_repeat-like_dom_sf"/>
</dbReference>
<evidence type="ECO:0000313" key="2">
    <source>
        <dbReference type="Proteomes" id="UP000824176"/>
    </source>
</evidence>
<reference evidence="1" key="2">
    <citation type="submission" date="2021-04" db="EMBL/GenBank/DDBJ databases">
        <authorList>
            <person name="Gilroy R."/>
        </authorList>
    </citation>
    <scope>NUCLEOTIDE SEQUENCE</scope>
    <source>
        <strain evidence="1">ChiW4-1371</strain>
    </source>
</reference>
<dbReference type="AlphaFoldDB" id="A0A9D2KDR9"/>
<dbReference type="Proteomes" id="UP000824176">
    <property type="component" value="Unassembled WGS sequence"/>
</dbReference>
<accession>A0A9D2KDR9</accession>
<sequence length="587" mass="65055">MKNILNLVISLFFFLITANTAFSASRILSGEFLSLEASLYLLAEVNNDKKIIPVNLRNCTQLESFPVDKSVRQMIISEYITSYAISGGSKLYVYNTQNGRLVQSFDDYLRSVYLISQSDMGEYVAATDGITVGLYQFKKEGLVKLYSKEFSGGVAAIYPDIETKLLYVVERTGTLSLWTLSGKLQKNITLENQITSMIYDDKSGDFLAASKNGLFKISKDDFHMEKILNGKILSAFIETYSSRLEVMTDNGLTVYDYPAMRPVLELNGVNGSIIKSDGANFAAFSGINFIKIYDLKHNMHISTLAVDSLGVVNFYPPEAGYGSNISASFIAAAAGSPLEKQEYNRDKVCAPVAAMVAGVYVPENVAADNVEIESVDEVYSVPEPKVQEPEKVKGPQISFKGGNITVPDVKEVPQVAGVNIDDNIKNVKEPESAENPNEPKVKDLEDLVASKIPNWIANRKNLPKNNSVGSGKTEQEALLAAKSQLKNNIVRQALNAIVKDKDITAVENVEAKKRILWQSAAKAVNSLDSKIYTMDNWVSPAGQYFIHLVMDDKTLAEISRQYLNEEIKKYYSMPFEDYMQEKPACLE</sequence>
<dbReference type="Gene3D" id="2.130.10.10">
    <property type="entry name" value="YVTN repeat-like/Quinoprotein amine dehydrogenase"/>
    <property type="match status" value="1"/>
</dbReference>
<organism evidence="1 2">
    <name type="scientific">Candidatus Mucispirillum faecigallinarum</name>
    <dbReference type="NCBI Taxonomy" id="2838699"/>
    <lineage>
        <taxon>Bacteria</taxon>
        <taxon>Pseudomonadati</taxon>
        <taxon>Deferribacterota</taxon>
        <taxon>Deferribacteres</taxon>
        <taxon>Deferribacterales</taxon>
        <taxon>Mucispirillaceae</taxon>
        <taxon>Mucispirillum</taxon>
    </lineage>
</organism>
<gene>
    <name evidence="1" type="ORF">H9804_10285</name>
</gene>
<comment type="caution">
    <text evidence="1">The sequence shown here is derived from an EMBL/GenBank/DDBJ whole genome shotgun (WGS) entry which is preliminary data.</text>
</comment>
<dbReference type="SUPFAM" id="SSF50978">
    <property type="entry name" value="WD40 repeat-like"/>
    <property type="match status" value="1"/>
</dbReference>
<reference evidence="1" key="1">
    <citation type="journal article" date="2021" name="PeerJ">
        <title>Extensive microbial diversity within the chicken gut microbiome revealed by metagenomics and culture.</title>
        <authorList>
            <person name="Gilroy R."/>
            <person name="Ravi A."/>
            <person name="Getino M."/>
            <person name="Pursley I."/>
            <person name="Horton D.L."/>
            <person name="Alikhan N.F."/>
            <person name="Baker D."/>
            <person name="Gharbi K."/>
            <person name="Hall N."/>
            <person name="Watson M."/>
            <person name="Adriaenssens E.M."/>
            <person name="Foster-Nyarko E."/>
            <person name="Jarju S."/>
            <person name="Secka A."/>
            <person name="Antonio M."/>
            <person name="Oren A."/>
            <person name="Chaudhuri R.R."/>
            <person name="La Ragione R."/>
            <person name="Hildebrand F."/>
            <person name="Pallen M.J."/>
        </authorList>
    </citation>
    <scope>NUCLEOTIDE SEQUENCE</scope>
    <source>
        <strain evidence="1">ChiW4-1371</strain>
    </source>
</reference>
<proteinExistence type="predicted"/>
<evidence type="ECO:0000313" key="1">
    <source>
        <dbReference type="EMBL" id="HIZ90323.1"/>
    </source>
</evidence>
<dbReference type="InterPro" id="IPR036322">
    <property type="entry name" value="WD40_repeat_dom_sf"/>
</dbReference>
<dbReference type="EMBL" id="DXAQ01000153">
    <property type="protein sequence ID" value="HIZ90323.1"/>
    <property type="molecule type" value="Genomic_DNA"/>
</dbReference>